<evidence type="ECO:0000313" key="14">
    <source>
        <dbReference type="Proteomes" id="UP001605036"/>
    </source>
</evidence>
<comment type="similarity">
    <text evidence="3 10">Belongs to the glycosyltransferase 22 family.</text>
</comment>
<accession>A0ABD1XEG4</accession>
<keyword evidence="5" id="KW-0808">Transferase</keyword>
<evidence type="ECO:0000256" key="5">
    <source>
        <dbReference type="ARBA" id="ARBA00022679"/>
    </source>
</evidence>
<feature type="transmembrane region" description="Helical" evidence="10">
    <location>
        <begin position="128"/>
        <end position="145"/>
    </location>
</feature>
<feature type="transmembrane region" description="Helical" evidence="10">
    <location>
        <begin position="231"/>
        <end position="259"/>
    </location>
</feature>
<sequence>MEEVNSSSSDPPVPAAAIASEIDPVPPPNPARKLRKRKNSRVTFSEENLAQIRAESIKDKAARSNPAEGIGWGLAFFALAVARYYSSKSNIIHDCDEVFNYWEPLHFLTCNSGFQTWEYSSEFSLRSYLYLLFHAVFVKPAIWLYGTEEGKVQAFYFLRFILGLISASTEAALVAAVSSTYGRRLASYTLMLLCFTSGCFTASTSFLPSTFSMYTLTLASAAVLYRKPGTAVAVAAFGVLVGWPFSVLAAVPLVMYALVTGEFLKVFLAGFCTSVLTLGISALVDKQFYGKLTSSVFNLVVYNVVGGGDSSLYGVEGPLFYLRNGFNNFNIALILALVFLVLAALKANRYGPLLIVVSPVYLWLSFMSLQPHKEERFLYPIYPLICLAAAAFIEIIPQLMPTPKFYPPNEEPAVVTVGKILRPVTLAVILVLSYSRTTSLLYGYSAPMQVYRQLPAVKESASGNEVQLVCVGAEWHRFPSSFFLPSKSYEVGWLDDGFRGLLPLPFNNTLGGTASAPSYFNKKNEATPWQFVEKEENCKYLVELKLDRPDRIYRGDDSSKWELIWRTPFLDAEASPALHRAFFIPWYWESKNKFGTYRLMKRKEVKAAGYLHEDH</sequence>
<evidence type="ECO:0000256" key="9">
    <source>
        <dbReference type="ARBA" id="ARBA00023136"/>
    </source>
</evidence>
<feature type="region of interest" description="Disordered" evidence="11">
    <location>
        <begin position="1"/>
        <end position="40"/>
    </location>
</feature>
<dbReference type="EC" id="2.4.1.-" evidence="10"/>
<keyword evidence="8 10" id="KW-1133">Transmembrane helix</keyword>
<evidence type="ECO:0000313" key="13">
    <source>
        <dbReference type="EMBL" id="KAL2603241.1"/>
    </source>
</evidence>
<keyword evidence="9 10" id="KW-0472">Membrane</keyword>
<dbReference type="Pfam" id="PF03901">
    <property type="entry name" value="Glyco_transf_22"/>
    <property type="match status" value="1"/>
</dbReference>
<keyword evidence="4 10" id="KW-0328">Glycosyltransferase</keyword>
<comment type="subcellular location">
    <subcellularLocation>
        <location evidence="1 10">Endoplasmic reticulum membrane</location>
        <topology evidence="1 10">Multi-pass membrane protein</topology>
    </subcellularLocation>
</comment>
<dbReference type="PANTHER" id="PTHR22760:SF2">
    <property type="entry name" value="ALPHA-1,2-MANNOSYLTRANSFERASE ALG9"/>
    <property type="match status" value="1"/>
</dbReference>
<feature type="transmembrane region" description="Helical" evidence="10">
    <location>
        <begin position="351"/>
        <end position="369"/>
    </location>
</feature>
<dbReference type="EMBL" id="JBHFFA010000024">
    <property type="protein sequence ID" value="KAL2603226.1"/>
    <property type="molecule type" value="Genomic_DNA"/>
</dbReference>
<proteinExistence type="inferred from homology"/>
<evidence type="ECO:0000256" key="4">
    <source>
        <dbReference type="ARBA" id="ARBA00022676"/>
    </source>
</evidence>
<name>A0ABD1XEG4_9MARC</name>
<evidence type="ECO:0000256" key="1">
    <source>
        <dbReference type="ARBA" id="ARBA00004477"/>
    </source>
</evidence>
<dbReference type="GO" id="GO:0005789">
    <property type="term" value="C:endoplasmic reticulum membrane"/>
    <property type="evidence" value="ECO:0007669"/>
    <property type="project" value="UniProtKB-SubCell"/>
</dbReference>
<comment type="caution">
    <text evidence="12">The sequence shown here is derived from an EMBL/GenBank/DDBJ whole genome shotgun (WGS) entry which is preliminary data.</text>
</comment>
<feature type="transmembrane region" description="Helical" evidence="10">
    <location>
        <begin position="381"/>
        <end position="400"/>
    </location>
</feature>
<protein>
    <recommendedName>
        <fullName evidence="10">Mannosyltransferase</fullName>
        <ecNumber evidence="10">2.4.1.-</ecNumber>
    </recommendedName>
</protein>
<keyword evidence="6 10" id="KW-0812">Transmembrane</keyword>
<evidence type="ECO:0000256" key="2">
    <source>
        <dbReference type="ARBA" id="ARBA00004922"/>
    </source>
</evidence>
<dbReference type="InterPro" id="IPR005599">
    <property type="entry name" value="GPI_mannosylTrfase"/>
</dbReference>
<comment type="pathway">
    <text evidence="2">Protein modification; protein glycosylation.</text>
</comment>
<evidence type="ECO:0000256" key="3">
    <source>
        <dbReference type="ARBA" id="ARBA00007063"/>
    </source>
</evidence>
<dbReference type="GO" id="GO:0016757">
    <property type="term" value="F:glycosyltransferase activity"/>
    <property type="evidence" value="ECO:0007669"/>
    <property type="project" value="UniProtKB-KW"/>
</dbReference>
<dbReference type="EMBL" id="JBHFFA010000021">
    <property type="protein sequence ID" value="KAL2603241.1"/>
    <property type="molecule type" value="Genomic_DNA"/>
</dbReference>
<dbReference type="PANTHER" id="PTHR22760">
    <property type="entry name" value="GLYCOSYLTRANSFERASE"/>
    <property type="match status" value="1"/>
</dbReference>
<evidence type="ECO:0000256" key="7">
    <source>
        <dbReference type="ARBA" id="ARBA00022824"/>
    </source>
</evidence>
<gene>
    <name evidence="13" type="ORF">R1flu_008806</name>
    <name evidence="12" type="ORF">R1flu_013171</name>
</gene>
<feature type="transmembrane region" description="Helical" evidence="10">
    <location>
        <begin position="157"/>
        <end position="178"/>
    </location>
</feature>
<organism evidence="12 14">
    <name type="scientific">Riccia fluitans</name>
    <dbReference type="NCBI Taxonomy" id="41844"/>
    <lineage>
        <taxon>Eukaryota</taxon>
        <taxon>Viridiplantae</taxon>
        <taxon>Streptophyta</taxon>
        <taxon>Embryophyta</taxon>
        <taxon>Marchantiophyta</taxon>
        <taxon>Marchantiopsida</taxon>
        <taxon>Marchantiidae</taxon>
        <taxon>Marchantiales</taxon>
        <taxon>Ricciaceae</taxon>
        <taxon>Riccia</taxon>
    </lineage>
</organism>
<keyword evidence="7 10" id="KW-0256">Endoplasmic reticulum</keyword>
<dbReference type="Proteomes" id="UP001605036">
    <property type="component" value="Unassembled WGS sequence"/>
</dbReference>
<feature type="transmembrane region" description="Helical" evidence="10">
    <location>
        <begin position="420"/>
        <end position="444"/>
    </location>
</feature>
<evidence type="ECO:0000256" key="10">
    <source>
        <dbReference type="RuleBase" id="RU363075"/>
    </source>
</evidence>
<evidence type="ECO:0000256" key="11">
    <source>
        <dbReference type="SAM" id="MobiDB-lite"/>
    </source>
</evidence>
<feature type="transmembrane region" description="Helical" evidence="10">
    <location>
        <begin position="190"/>
        <end position="211"/>
    </location>
</feature>
<reference evidence="12 14" key="1">
    <citation type="submission" date="2024-09" db="EMBL/GenBank/DDBJ databases">
        <title>Chromosome-scale assembly of Riccia fluitans.</title>
        <authorList>
            <person name="Paukszto L."/>
            <person name="Sawicki J."/>
            <person name="Karawczyk K."/>
            <person name="Piernik-Szablinska J."/>
            <person name="Szczecinska M."/>
            <person name="Mazdziarz M."/>
        </authorList>
    </citation>
    <scope>NUCLEOTIDE SEQUENCE [LARGE SCALE GENOMIC DNA]</scope>
    <source>
        <strain evidence="12">Rf_01</strain>
        <tissue evidence="12">Aerial parts of the thallus</tissue>
    </source>
</reference>
<feature type="compositionally biased region" description="Low complexity" evidence="11">
    <location>
        <begin position="1"/>
        <end position="20"/>
    </location>
</feature>
<feature type="transmembrane region" description="Helical" evidence="10">
    <location>
        <begin position="296"/>
        <end position="315"/>
    </location>
</feature>
<keyword evidence="14" id="KW-1185">Reference proteome</keyword>
<evidence type="ECO:0000313" key="12">
    <source>
        <dbReference type="EMBL" id="KAL2603226.1"/>
    </source>
</evidence>
<dbReference type="AlphaFoldDB" id="A0ABD1XEG4"/>
<evidence type="ECO:0000256" key="8">
    <source>
        <dbReference type="ARBA" id="ARBA00022989"/>
    </source>
</evidence>
<feature type="transmembrane region" description="Helical" evidence="10">
    <location>
        <begin position="327"/>
        <end position="345"/>
    </location>
</feature>
<feature type="transmembrane region" description="Helical" evidence="10">
    <location>
        <begin position="266"/>
        <end position="284"/>
    </location>
</feature>
<evidence type="ECO:0000256" key="6">
    <source>
        <dbReference type="ARBA" id="ARBA00022692"/>
    </source>
</evidence>